<evidence type="ECO:0000313" key="1">
    <source>
        <dbReference type="EMBL" id="GAK59777.1"/>
    </source>
</evidence>
<reference evidence="1 2" key="1">
    <citation type="journal article" date="2015" name="PeerJ">
        <title>First genomic representation of candidate bacterial phylum KSB3 points to enhanced environmental sensing as a trigger of wastewater bulking.</title>
        <authorList>
            <person name="Sekiguchi Y."/>
            <person name="Ohashi A."/>
            <person name="Parks D.H."/>
            <person name="Yamauchi T."/>
            <person name="Tyson G.W."/>
            <person name="Hugenholtz P."/>
        </authorList>
    </citation>
    <scope>NUCLEOTIDE SEQUENCE [LARGE SCALE GENOMIC DNA]</scope>
</reference>
<gene>
    <name evidence="1" type="ORF">U27_06762</name>
</gene>
<dbReference type="EMBL" id="DF820470">
    <property type="protein sequence ID" value="GAK59777.1"/>
    <property type="molecule type" value="Genomic_DNA"/>
</dbReference>
<protein>
    <submittedName>
        <fullName evidence="1">Uncharacterized protein</fullName>
    </submittedName>
</protein>
<dbReference type="AlphaFoldDB" id="A0A081C5C2"/>
<organism evidence="1 2">
    <name type="scientific">Vecturithrix granuli</name>
    <dbReference type="NCBI Taxonomy" id="1499967"/>
    <lineage>
        <taxon>Bacteria</taxon>
        <taxon>Candidatus Moduliflexota</taxon>
        <taxon>Candidatus Vecturitrichia</taxon>
        <taxon>Candidatus Vecturitrichales</taxon>
        <taxon>Candidatus Vecturitrichaceae</taxon>
        <taxon>Candidatus Vecturithrix</taxon>
    </lineage>
</organism>
<evidence type="ECO:0000313" key="2">
    <source>
        <dbReference type="Proteomes" id="UP000030661"/>
    </source>
</evidence>
<name>A0A081C5C2_VECG1</name>
<sequence>MKSIYTITHELQEAAKMYADCMNAWGMPNGWDVVQAHLEAELREVQAVTSDDIPEMFREWPIRDLVLEVMNLRGGDQGRFAELELLKRLKQRSVFTIQGPASFVCIENGRLQFRSIPPFATFSGKFLAYHRCIGI</sequence>
<dbReference type="HOGENOM" id="CLU_1881658_0_0_0"/>
<accession>A0A081C5C2</accession>
<proteinExistence type="predicted"/>
<dbReference type="Proteomes" id="UP000030661">
    <property type="component" value="Unassembled WGS sequence"/>
</dbReference>
<keyword evidence="2" id="KW-1185">Reference proteome</keyword>